<evidence type="ECO:0000256" key="3">
    <source>
        <dbReference type="ARBA" id="ARBA00022679"/>
    </source>
</evidence>
<sequence>MTLGTMTQAYGEPSYWDNRHAQEPGPFDWYQKYPALAPLLHLYIPTHHRLLVVGCGTSAFSEGMVDDGYVDVVNIDISSVAIEAIMRKKCSNRPQLKYIKMDVRDMSAFQTVSFDAVVDKGTLDSLLEVIHDQMLLRCLRRLEDYIWSANLSLTLVEKFIVMYNKTPFDRKTSVRGKFWK</sequence>
<dbReference type="AlphaFoldDB" id="A0A2R6PJE7"/>
<keyword evidence="3 5" id="KW-0808">Transferase</keyword>
<accession>A0A2R6PJE7</accession>
<reference evidence="6" key="2">
    <citation type="journal article" date="2018" name="BMC Genomics">
        <title>A manually annotated Actinidia chinensis var. chinensis (kiwifruit) genome highlights the challenges associated with draft genomes and gene prediction in plants.</title>
        <authorList>
            <person name="Pilkington S.M."/>
            <person name="Crowhurst R."/>
            <person name="Hilario E."/>
            <person name="Nardozza S."/>
            <person name="Fraser L."/>
            <person name="Peng Y."/>
            <person name="Gunaseelan K."/>
            <person name="Simpson R."/>
            <person name="Tahir J."/>
            <person name="Deroles S.C."/>
            <person name="Templeton K."/>
            <person name="Luo Z."/>
            <person name="Davy M."/>
            <person name="Cheng C."/>
            <person name="McNeilage M."/>
            <person name="Scaglione D."/>
            <person name="Liu Y."/>
            <person name="Zhang Q."/>
            <person name="Datson P."/>
            <person name="De Silva N."/>
            <person name="Gardiner S.E."/>
            <person name="Bassett H."/>
            <person name="Chagne D."/>
            <person name="McCallum J."/>
            <person name="Dzierzon H."/>
            <person name="Deng C."/>
            <person name="Wang Y.Y."/>
            <person name="Barron L."/>
            <person name="Manako K."/>
            <person name="Bowen J."/>
            <person name="Foster T.M."/>
            <person name="Erridge Z.A."/>
            <person name="Tiffin H."/>
            <person name="Waite C.N."/>
            <person name="Davies K.M."/>
            <person name="Grierson E.P."/>
            <person name="Laing W.A."/>
            <person name="Kirk R."/>
            <person name="Chen X."/>
            <person name="Wood M."/>
            <person name="Montefiori M."/>
            <person name="Brummell D.A."/>
            <person name="Schwinn K.E."/>
            <person name="Catanach A."/>
            <person name="Fullerton C."/>
            <person name="Li D."/>
            <person name="Meiyalaghan S."/>
            <person name="Nieuwenhuizen N."/>
            <person name="Read N."/>
            <person name="Prakash R."/>
            <person name="Hunter D."/>
            <person name="Zhang H."/>
            <person name="McKenzie M."/>
            <person name="Knabel M."/>
            <person name="Harris A."/>
            <person name="Allan A.C."/>
            <person name="Gleave A."/>
            <person name="Chen A."/>
            <person name="Janssen B.J."/>
            <person name="Plunkett B."/>
            <person name="Ampomah-Dwamena C."/>
            <person name="Voogd C."/>
            <person name="Leif D."/>
            <person name="Lafferty D."/>
            <person name="Souleyre E.J.F."/>
            <person name="Varkonyi-Gasic E."/>
            <person name="Gambi F."/>
            <person name="Hanley J."/>
            <person name="Yao J.L."/>
            <person name="Cheung J."/>
            <person name="David K.M."/>
            <person name="Warren B."/>
            <person name="Marsh K."/>
            <person name="Snowden K.C."/>
            <person name="Lin-Wang K."/>
            <person name="Brian L."/>
            <person name="Martinez-Sanchez M."/>
            <person name="Wang M."/>
            <person name="Ileperuma N."/>
            <person name="Macnee N."/>
            <person name="Campin R."/>
            <person name="McAtee P."/>
            <person name="Drummond R.S.M."/>
            <person name="Espley R.V."/>
            <person name="Ireland H.S."/>
            <person name="Wu R."/>
            <person name="Atkinson R.G."/>
            <person name="Karunairetnam S."/>
            <person name="Bulley S."/>
            <person name="Chunkath S."/>
            <person name="Hanley Z."/>
            <person name="Storey R."/>
            <person name="Thrimawithana A.H."/>
            <person name="Thomson S."/>
            <person name="David C."/>
            <person name="Testolin R."/>
            <person name="Huang H."/>
            <person name="Hellens R.P."/>
            <person name="Schaffer R.J."/>
        </authorList>
    </citation>
    <scope>NUCLEOTIDE SEQUENCE [LARGE SCALE GENOMIC DNA]</scope>
    <source>
        <strain evidence="6">cv. Red5</strain>
    </source>
</reference>
<evidence type="ECO:0000313" key="5">
    <source>
        <dbReference type="EMBL" id="PSR92461.1"/>
    </source>
</evidence>
<dbReference type="CDD" id="cd02440">
    <property type="entry name" value="AdoMet_MTases"/>
    <property type="match status" value="1"/>
</dbReference>
<dbReference type="InterPro" id="IPR041698">
    <property type="entry name" value="Methyltransf_25"/>
</dbReference>
<name>A0A2R6PJE7_ACTCC</name>
<dbReference type="InterPro" id="IPR029063">
    <property type="entry name" value="SAM-dependent_MTases_sf"/>
</dbReference>
<gene>
    <name evidence="5" type="ORF">CEY00_Acc27078</name>
</gene>
<dbReference type="Gramene" id="PSR92461">
    <property type="protein sequence ID" value="PSR92461"/>
    <property type="gene ID" value="CEY00_Acc27078"/>
</dbReference>
<dbReference type="GO" id="GO:0032259">
    <property type="term" value="P:methylation"/>
    <property type="evidence" value="ECO:0007669"/>
    <property type="project" value="UniProtKB-KW"/>
</dbReference>
<evidence type="ECO:0000259" key="4">
    <source>
        <dbReference type="Pfam" id="PF13649"/>
    </source>
</evidence>
<dbReference type="EMBL" id="NKQK01000024">
    <property type="protein sequence ID" value="PSR92461.1"/>
    <property type="molecule type" value="Genomic_DNA"/>
</dbReference>
<organism evidence="5 6">
    <name type="scientific">Actinidia chinensis var. chinensis</name>
    <name type="common">Chinese soft-hair kiwi</name>
    <dbReference type="NCBI Taxonomy" id="1590841"/>
    <lineage>
        <taxon>Eukaryota</taxon>
        <taxon>Viridiplantae</taxon>
        <taxon>Streptophyta</taxon>
        <taxon>Embryophyta</taxon>
        <taxon>Tracheophyta</taxon>
        <taxon>Spermatophyta</taxon>
        <taxon>Magnoliopsida</taxon>
        <taxon>eudicotyledons</taxon>
        <taxon>Gunneridae</taxon>
        <taxon>Pentapetalae</taxon>
        <taxon>asterids</taxon>
        <taxon>Ericales</taxon>
        <taxon>Actinidiaceae</taxon>
        <taxon>Actinidia</taxon>
    </lineage>
</organism>
<dbReference type="Proteomes" id="UP000241394">
    <property type="component" value="Chromosome LG24"/>
</dbReference>
<evidence type="ECO:0000256" key="1">
    <source>
        <dbReference type="ARBA" id="ARBA00008361"/>
    </source>
</evidence>
<dbReference type="STRING" id="1590841.A0A2R6PJE7"/>
<dbReference type="SUPFAM" id="SSF53335">
    <property type="entry name" value="S-adenosyl-L-methionine-dependent methyltransferases"/>
    <property type="match status" value="1"/>
</dbReference>
<dbReference type="InterPro" id="IPR051419">
    <property type="entry name" value="Lys/N-term_MeTrsfase_sf"/>
</dbReference>
<proteinExistence type="inferred from homology"/>
<keyword evidence="6" id="KW-1185">Reference proteome</keyword>
<dbReference type="Gene3D" id="3.40.50.150">
    <property type="entry name" value="Vaccinia Virus protein VP39"/>
    <property type="match status" value="1"/>
</dbReference>
<dbReference type="OMA" id="AYHDEEY"/>
<reference evidence="5 6" key="1">
    <citation type="submission" date="2017-07" db="EMBL/GenBank/DDBJ databases">
        <title>An improved, manually edited Actinidia chinensis var. chinensis (kiwifruit) genome highlights the challenges associated with draft genomes and gene prediction in plants.</title>
        <authorList>
            <person name="Pilkington S."/>
            <person name="Crowhurst R."/>
            <person name="Hilario E."/>
            <person name="Nardozza S."/>
            <person name="Fraser L."/>
            <person name="Peng Y."/>
            <person name="Gunaseelan K."/>
            <person name="Simpson R."/>
            <person name="Tahir J."/>
            <person name="Deroles S."/>
            <person name="Templeton K."/>
            <person name="Luo Z."/>
            <person name="Davy M."/>
            <person name="Cheng C."/>
            <person name="Mcneilage M."/>
            <person name="Scaglione D."/>
            <person name="Liu Y."/>
            <person name="Zhang Q."/>
            <person name="Datson P."/>
            <person name="De Silva N."/>
            <person name="Gardiner S."/>
            <person name="Bassett H."/>
            <person name="Chagne D."/>
            <person name="Mccallum J."/>
            <person name="Dzierzon H."/>
            <person name="Deng C."/>
            <person name="Wang Y.-Y."/>
            <person name="Barron N."/>
            <person name="Manako K."/>
            <person name="Bowen J."/>
            <person name="Foster T."/>
            <person name="Erridge Z."/>
            <person name="Tiffin H."/>
            <person name="Waite C."/>
            <person name="Davies K."/>
            <person name="Grierson E."/>
            <person name="Laing W."/>
            <person name="Kirk R."/>
            <person name="Chen X."/>
            <person name="Wood M."/>
            <person name="Montefiori M."/>
            <person name="Brummell D."/>
            <person name="Schwinn K."/>
            <person name="Catanach A."/>
            <person name="Fullerton C."/>
            <person name="Li D."/>
            <person name="Meiyalaghan S."/>
            <person name="Nieuwenhuizen N."/>
            <person name="Read N."/>
            <person name="Prakash R."/>
            <person name="Hunter D."/>
            <person name="Zhang H."/>
            <person name="Mckenzie M."/>
            <person name="Knabel M."/>
            <person name="Harris A."/>
            <person name="Allan A."/>
            <person name="Chen A."/>
            <person name="Janssen B."/>
            <person name="Plunkett B."/>
            <person name="Dwamena C."/>
            <person name="Voogd C."/>
            <person name="Leif D."/>
            <person name="Lafferty D."/>
            <person name="Souleyre E."/>
            <person name="Varkonyi-Gasic E."/>
            <person name="Gambi F."/>
            <person name="Hanley J."/>
            <person name="Yao J.-L."/>
            <person name="Cheung J."/>
            <person name="David K."/>
            <person name="Warren B."/>
            <person name="Marsh K."/>
            <person name="Snowden K."/>
            <person name="Lin-Wang K."/>
            <person name="Brian L."/>
            <person name="Martinez-Sanchez M."/>
            <person name="Wang M."/>
            <person name="Ileperuma N."/>
            <person name="Macnee N."/>
            <person name="Campin R."/>
            <person name="Mcatee P."/>
            <person name="Drummond R."/>
            <person name="Espley R."/>
            <person name="Ireland H."/>
            <person name="Wu R."/>
            <person name="Atkinson R."/>
            <person name="Karunairetnam S."/>
            <person name="Bulley S."/>
            <person name="Chunkath S."/>
            <person name="Hanley Z."/>
            <person name="Storey R."/>
            <person name="Thrimawithana A."/>
            <person name="Thomson S."/>
            <person name="David C."/>
            <person name="Testolin R."/>
        </authorList>
    </citation>
    <scope>NUCLEOTIDE SEQUENCE [LARGE SCALE GENOMIC DNA]</scope>
    <source>
        <strain evidence="6">cv. Red5</strain>
        <tissue evidence="5">Young leaf</tissue>
    </source>
</reference>
<feature type="domain" description="Methyltransferase" evidence="4">
    <location>
        <begin position="51"/>
        <end position="142"/>
    </location>
</feature>
<comment type="caution">
    <text evidence="5">The sequence shown here is derived from an EMBL/GenBank/DDBJ whole genome shotgun (WGS) entry which is preliminary data.</text>
</comment>
<dbReference type="Pfam" id="PF13649">
    <property type="entry name" value="Methyltransf_25"/>
    <property type="match status" value="1"/>
</dbReference>
<dbReference type="GO" id="GO:0008168">
    <property type="term" value="F:methyltransferase activity"/>
    <property type="evidence" value="ECO:0007669"/>
    <property type="project" value="UniProtKB-KW"/>
</dbReference>
<keyword evidence="2 5" id="KW-0489">Methyltransferase</keyword>
<dbReference type="InParanoid" id="A0A2R6PJE7"/>
<dbReference type="OrthoDB" id="411785at2759"/>
<protein>
    <submittedName>
        <fullName evidence="5">Methyltransferase-like protein</fullName>
    </submittedName>
</protein>
<dbReference type="PANTHER" id="PTHR12176:SF79">
    <property type="entry name" value="METHYLTRANSFERASE TYPE 11 DOMAIN-CONTAINING PROTEIN"/>
    <property type="match status" value="1"/>
</dbReference>
<evidence type="ECO:0000256" key="2">
    <source>
        <dbReference type="ARBA" id="ARBA00022603"/>
    </source>
</evidence>
<comment type="similarity">
    <text evidence="1">Belongs to the methyltransferase superfamily.</text>
</comment>
<dbReference type="PANTHER" id="PTHR12176">
    <property type="entry name" value="SAM-DEPENDENT METHYLTRANSFERASE SUPERFAMILY PROTEIN"/>
    <property type="match status" value="1"/>
</dbReference>
<evidence type="ECO:0000313" key="6">
    <source>
        <dbReference type="Proteomes" id="UP000241394"/>
    </source>
</evidence>